<accession>A0A1N7JD97</accession>
<evidence type="ECO:0000259" key="11">
    <source>
        <dbReference type="PROSITE" id="PS50929"/>
    </source>
</evidence>
<gene>
    <name evidence="12" type="ORF">SAMN05421760_101977</name>
</gene>
<dbReference type="PROSITE" id="PS00211">
    <property type="entry name" value="ABC_TRANSPORTER_1"/>
    <property type="match status" value="1"/>
</dbReference>
<keyword evidence="7 9" id="KW-1133">Transmembrane helix</keyword>
<dbReference type="Gene3D" id="3.40.50.300">
    <property type="entry name" value="P-loop containing nucleotide triphosphate hydrolases"/>
    <property type="match status" value="1"/>
</dbReference>
<evidence type="ECO:0000259" key="10">
    <source>
        <dbReference type="PROSITE" id="PS50893"/>
    </source>
</evidence>
<feature type="domain" description="ABC transporter" evidence="10">
    <location>
        <begin position="364"/>
        <end position="600"/>
    </location>
</feature>
<feature type="transmembrane region" description="Helical" evidence="9">
    <location>
        <begin position="268"/>
        <end position="286"/>
    </location>
</feature>
<dbReference type="InterPro" id="IPR003439">
    <property type="entry name" value="ABC_transporter-like_ATP-bd"/>
</dbReference>
<keyword evidence="2" id="KW-0813">Transport</keyword>
<reference evidence="13" key="1">
    <citation type="submission" date="2017-01" db="EMBL/GenBank/DDBJ databases">
        <authorList>
            <person name="Varghese N."/>
            <person name="Submissions S."/>
        </authorList>
    </citation>
    <scope>NUCLEOTIDE SEQUENCE [LARGE SCALE GENOMIC DNA]</scope>
    <source>
        <strain evidence="13">DSM 22306</strain>
    </source>
</reference>
<dbReference type="Pfam" id="PF00005">
    <property type="entry name" value="ABC_tran"/>
    <property type="match status" value="1"/>
</dbReference>
<keyword evidence="3" id="KW-1003">Cell membrane</keyword>
<dbReference type="SMART" id="SM00382">
    <property type="entry name" value="AAA"/>
    <property type="match status" value="1"/>
</dbReference>
<evidence type="ECO:0000256" key="2">
    <source>
        <dbReference type="ARBA" id="ARBA00022448"/>
    </source>
</evidence>
<evidence type="ECO:0000256" key="1">
    <source>
        <dbReference type="ARBA" id="ARBA00004651"/>
    </source>
</evidence>
<dbReference type="PROSITE" id="PS50929">
    <property type="entry name" value="ABC_TM1F"/>
    <property type="match status" value="1"/>
</dbReference>
<dbReference type="Proteomes" id="UP000185999">
    <property type="component" value="Unassembled WGS sequence"/>
</dbReference>
<comment type="subcellular location">
    <subcellularLocation>
        <location evidence="1">Cell membrane</location>
        <topology evidence="1">Multi-pass membrane protein</topology>
    </subcellularLocation>
</comment>
<evidence type="ECO:0000256" key="6">
    <source>
        <dbReference type="ARBA" id="ARBA00022840"/>
    </source>
</evidence>
<keyword evidence="6" id="KW-0067">ATP-binding</keyword>
<dbReference type="GO" id="GO:0140359">
    <property type="term" value="F:ABC-type transporter activity"/>
    <property type="evidence" value="ECO:0007669"/>
    <property type="project" value="InterPro"/>
</dbReference>
<dbReference type="PROSITE" id="PS50893">
    <property type="entry name" value="ABC_TRANSPORTER_2"/>
    <property type="match status" value="1"/>
</dbReference>
<feature type="transmembrane region" description="Helical" evidence="9">
    <location>
        <begin position="157"/>
        <end position="177"/>
    </location>
</feature>
<evidence type="ECO:0000256" key="7">
    <source>
        <dbReference type="ARBA" id="ARBA00022989"/>
    </source>
</evidence>
<dbReference type="GO" id="GO:0034040">
    <property type="term" value="F:ATPase-coupled lipid transmembrane transporter activity"/>
    <property type="evidence" value="ECO:0007669"/>
    <property type="project" value="TreeGrafter"/>
</dbReference>
<dbReference type="SUPFAM" id="SSF52540">
    <property type="entry name" value="P-loop containing nucleoside triphosphate hydrolases"/>
    <property type="match status" value="1"/>
</dbReference>
<keyword evidence="5" id="KW-0547">Nucleotide-binding</keyword>
<feature type="transmembrane region" description="Helical" evidence="9">
    <location>
        <begin position="183"/>
        <end position="204"/>
    </location>
</feature>
<evidence type="ECO:0000256" key="4">
    <source>
        <dbReference type="ARBA" id="ARBA00022692"/>
    </source>
</evidence>
<evidence type="ECO:0000256" key="8">
    <source>
        <dbReference type="ARBA" id="ARBA00023136"/>
    </source>
</evidence>
<dbReference type="InterPro" id="IPR017871">
    <property type="entry name" value="ABC_transporter-like_CS"/>
</dbReference>
<evidence type="ECO:0000313" key="12">
    <source>
        <dbReference type="EMBL" id="SIS47246.1"/>
    </source>
</evidence>
<feature type="domain" description="ABC transmembrane type-1" evidence="11">
    <location>
        <begin position="22"/>
        <end position="323"/>
    </location>
</feature>
<evidence type="ECO:0000313" key="13">
    <source>
        <dbReference type="Proteomes" id="UP000185999"/>
    </source>
</evidence>
<keyword evidence="4 9" id="KW-0812">Transmembrane</keyword>
<evidence type="ECO:0000256" key="3">
    <source>
        <dbReference type="ARBA" id="ARBA00022475"/>
    </source>
</evidence>
<feature type="transmembrane region" description="Helical" evidence="9">
    <location>
        <begin position="20"/>
        <end position="47"/>
    </location>
</feature>
<dbReference type="RefSeq" id="WP_054343106.1">
    <property type="nucleotide sequence ID" value="NZ_FTOE01000001.1"/>
</dbReference>
<dbReference type="AlphaFoldDB" id="A0A1N7JD97"/>
<dbReference type="InterPro" id="IPR003593">
    <property type="entry name" value="AAA+_ATPase"/>
</dbReference>
<keyword evidence="8 9" id="KW-0472">Membrane</keyword>
<proteinExistence type="predicted"/>
<dbReference type="OrthoDB" id="9806127at2"/>
<dbReference type="GO" id="GO:0005886">
    <property type="term" value="C:plasma membrane"/>
    <property type="evidence" value="ECO:0007669"/>
    <property type="project" value="UniProtKB-SubCell"/>
</dbReference>
<dbReference type="EMBL" id="FTOE01000001">
    <property type="protein sequence ID" value="SIS47246.1"/>
    <property type="molecule type" value="Genomic_DNA"/>
</dbReference>
<name>A0A1N7JD97_9GAMM</name>
<dbReference type="GO" id="GO:0005524">
    <property type="term" value="F:ATP binding"/>
    <property type="evidence" value="ECO:0007669"/>
    <property type="project" value="UniProtKB-KW"/>
</dbReference>
<dbReference type="Gene3D" id="1.20.1560.10">
    <property type="entry name" value="ABC transporter type 1, transmembrane domain"/>
    <property type="match status" value="1"/>
</dbReference>
<protein>
    <submittedName>
        <fullName evidence="12">ABC-type bacteriocin/lantibiotic exporter, contains an N-terminal double-glycine peptidase domain</fullName>
    </submittedName>
</protein>
<evidence type="ECO:0000256" key="5">
    <source>
        <dbReference type="ARBA" id="ARBA00022741"/>
    </source>
</evidence>
<feature type="transmembrane region" description="Helical" evidence="9">
    <location>
        <begin position="77"/>
        <end position="103"/>
    </location>
</feature>
<dbReference type="GO" id="GO:0016887">
    <property type="term" value="F:ATP hydrolysis activity"/>
    <property type="evidence" value="ECO:0007669"/>
    <property type="project" value="InterPro"/>
</dbReference>
<dbReference type="PANTHER" id="PTHR24221:SF654">
    <property type="entry name" value="ATP-BINDING CASSETTE SUB-FAMILY B MEMBER 6"/>
    <property type="match status" value="1"/>
</dbReference>
<dbReference type="InterPro" id="IPR027417">
    <property type="entry name" value="P-loop_NTPase"/>
</dbReference>
<dbReference type="FunFam" id="3.40.50.300:FF:000221">
    <property type="entry name" value="Multidrug ABC transporter ATP-binding protein"/>
    <property type="match status" value="1"/>
</dbReference>
<organism evidence="12 13">
    <name type="scientific">Neptunomonas antarctica</name>
    <dbReference type="NCBI Taxonomy" id="619304"/>
    <lineage>
        <taxon>Bacteria</taxon>
        <taxon>Pseudomonadati</taxon>
        <taxon>Pseudomonadota</taxon>
        <taxon>Gammaproteobacteria</taxon>
        <taxon>Oceanospirillales</taxon>
        <taxon>Oceanospirillaceae</taxon>
        <taxon>Neptunomonas</taxon>
    </lineage>
</organism>
<keyword evidence="13" id="KW-1185">Reference proteome</keyword>
<dbReference type="SUPFAM" id="SSF90123">
    <property type="entry name" value="ABC transporter transmembrane region"/>
    <property type="match status" value="1"/>
</dbReference>
<evidence type="ECO:0000256" key="9">
    <source>
        <dbReference type="SAM" id="Phobius"/>
    </source>
</evidence>
<dbReference type="STRING" id="619304.SAMN05421760_101977"/>
<dbReference type="InterPro" id="IPR036640">
    <property type="entry name" value="ABC1_TM_sf"/>
</dbReference>
<sequence length="600" mass="66192">MKTFRNILDLLTHHEKRQGLRVLLMVIGMALLESIGVVSVMPFLAVLGNPEMININPVLSELFDMSKSFGVNSADQFLMALGVGAFLIIITSSIYRAFTHFYLNRFIEMRRDSIGSRLLETYLYQPYSFFLGRHSGEMSKTVLSEVDQFVHQTLRPVIMMLAYSVVLVSLIALLVIADPKLAIIVAATFGLLYFFVYLAIRGYLERTGKLRVESNSERFLMAAEAFGGIKSIKLRGCEPFYMDRFSSASRQFARIYAGHQTLTQAPKFLIEAIAFGGVILLTLALLHQQGGGQGGALGQVLPLLGLYAFAAYRIQPATTAIYLGMANLRYGALTVENLRRDLSIGVPDSHQQNVTGFDHAREYIELDNVDFSYPETTKMTLSGINLKIPVGSSIGIVGSTGSGKTTLVDIILGLLRPSEGAILVDGKLVTENNLRDWQRTLGYVPQEIFLTDTSIAQNIAYGLSREEIDMAQVERCARMAQVHDFISQELPGGYESLVGERGVRLSGGQRQRIGIARALYHDPSVMVFDEATSALDTVTEQAVMQAIEKFQNNKTIIIIAHRLSTVSNCDNVVILAGGHVKAQGSFNELSESDPQFKAMV</sequence>
<dbReference type="PANTHER" id="PTHR24221">
    <property type="entry name" value="ATP-BINDING CASSETTE SUB-FAMILY B"/>
    <property type="match status" value="1"/>
</dbReference>
<dbReference type="Pfam" id="PF00664">
    <property type="entry name" value="ABC_membrane"/>
    <property type="match status" value="1"/>
</dbReference>
<dbReference type="InterPro" id="IPR011527">
    <property type="entry name" value="ABC1_TM_dom"/>
</dbReference>
<dbReference type="InterPro" id="IPR039421">
    <property type="entry name" value="Type_1_exporter"/>
</dbReference>